<name>A0A1H7KSM7_STRJI</name>
<dbReference type="eggNOG" id="COG1524">
    <property type="taxonomic scope" value="Bacteria"/>
</dbReference>
<accession>A0A1H7KSM7</accession>
<dbReference type="Gene3D" id="3.40.720.10">
    <property type="entry name" value="Alkaline Phosphatase, subunit A"/>
    <property type="match status" value="1"/>
</dbReference>
<sequence>MHLPHQSDPHARARRVLVVGIDGVRLDLLGELDTPRLDEIAAAGFLAPVLIDPGTPTMSGPCWATIATGVHVTKHAVWNNDFTGHRLAVFPDFLTRLTHGFGRRTYVAAAWEPLVLARAGGPLFNGPGRLSFVAPAAETCEDWEAVDERMVRDAVAVLREEDPEASFVYLGAVDETAHLRGCGADYRAAILRADERLGRLLDAVRARPTYADEDWTVIVVTDHGHVDEGGHGGDSLLERTAWIACAGPEFTPGSVTGPLRHVDVVPQIFASLGLTPDRHWTLDGLPFAASAARAAAEFQTV</sequence>
<dbReference type="SUPFAM" id="SSF53649">
    <property type="entry name" value="Alkaline phosphatase-like"/>
    <property type="match status" value="1"/>
</dbReference>
<dbReference type="InterPro" id="IPR002591">
    <property type="entry name" value="Phosphodiest/P_Trfase"/>
</dbReference>
<dbReference type="Proteomes" id="UP000183015">
    <property type="component" value="Unassembled WGS sequence"/>
</dbReference>
<dbReference type="PANTHER" id="PTHR10151">
    <property type="entry name" value="ECTONUCLEOTIDE PYROPHOSPHATASE/PHOSPHODIESTERASE"/>
    <property type="match status" value="1"/>
</dbReference>
<dbReference type="EMBL" id="FOAZ01000004">
    <property type="protein sequence ID" value="SEK89758.1"/>
    <property type="molecule type" value="Genomic_DNA"/>
</dbReference>
<protein>
    <submittedName>
        <fullName evidence="1">Type I phosphodiesterase / nucleotide pyrophosphatase</fullName>
    </submittedName>
</protein>
<dbReference type="STRING" id="235985.SAMN05414137_104184"/>
<evidence type="ECO:0000313" key="1">
    <source>
        <dbReference type="EMBL" id="SEK89758.1"/>
    </source>
</evidence>
<dbReference type="GO" id="GO:0016787">
    <property type="term" value="F:hydrolase activity"/>
    <property type="evidence" value="ECO:0007669"/>
    <property type="project" value="UniProtKB-ARBA"/>
</dbReference>
<dbReference type="RefSeq" id="WP_042441775.1">
    <property type="nucleotide sequence ID" value="NZ_BBPN01000001.1"/>
</dbReference>
<dbReference type="PANTHER" id="PTHR10151:SF120">
    <property type="entry name" value="BIS(5'-ADENOSYL)-TRIPHOSPHATASE"/>
    <property type="match status" value="1"/>
</dbReference>
<dbReference type="Pfam" id="PF01663">
    <property type="entry name" value="Phosphodiest"/>
    <property type="match status" value="1"/>
</dbReference>
<dbReference type="OrthoDB" id="1956004at2"/>
<dbReference type="InterPro" id="IPR017850">
    <property type="entry name" value="Alkaline_phosphatase_core_sf"/>
</dbReference>
<dbReference type="AlphaFoldDB" id="A0A1H7KSM7"/>
<proteinExistence type="predicted"/>
<keyword evidence="2" id="KW-1185">Reference proteome</keyword>
<organism evidence="1 2">
    <name type="scientific">Streptacidiphilus jiangxiensis</name>
    <dbReference type="NCBI Taxonomy" id="235985"/>
    <lineage>
        <taxon>Bacteria</taxon>
        <taxon>Bacillati</taxon>
        <taxon>Actinomycetota</taxon>
        <taxon>Actinomycetes</taxon>
        <taxon>Kitasatosporales</taxon>
        <taxon>Streptomycetaceae</taxon>
        <taxon>Streptacidiphilus</taxon>
    </lineage>
</organism>
<gene>
    <name evidence="1" type="ORF">SAMN05414137_104184</name>
</gene>
<reference evidence="2" key="1">
    <citation type="submission" date="2016-10" db="EMBL/GenBank/DDBJ databases">
        <authorList>
            <person name="Varghese N."/>
        </authorList>
    </citation>
    <scope>NUCLEOTIDE SEQUENCE [LARGE SCALE GENOMIC DNA]</scope>
    <source>
        <strain evidence="2">DSM 45096 / BCRC 16803 / CGMCC 4.1857 / CIP 109030 / JCM 12277 / KCTC 19219 / NBRC 100920 / 33214</strain>
    </source>
</reference>
<evidence type="ECO:0000313" key="2">
    <source>
        <dbReference type="Proteomes" id="UP000183015"/>
    </source>
</evidence>